<keyword evidence="5" id="KW-1185">Reference proteome</keyword>
<dbReference type="Gene3D" id="3.80.10.10">
    <property type="entry name" value="Ribonuclease Inhibitor"/>
    <property type="match status" value="3"/>
</dbReference>
<dbReference type="HOGENOM" id="CLU_1262794_0_0_1"/>
<keyword evidence="1" id="KW-0433">Leucine-rich repeat</keyword>
<dbReference type="InterPro" id="IPR003591">
    <property type="entry name" value="Leu-rich_rpt_typical-subtyp"/>
</dbReference>
<reference evidence="3 5" key="1">
    <citation type="submission" date="2008-03" db="EMBL/GenBank/DDBJ databases">
        <title>Annotation of Ixodes scapularis.</title>
        <authorList>
            <consortium name="Ixodes scapularis Genome Project Consortium"/>
            <person name="Caler E."/>
            <person name="Hannick L.I."/>
            <person name="Bidwell S."/>
            <person name="Joardar V."/>
            <person name="Thiagarajan M."/>
            <person name="Amedeo P."/>
            <person name="Galinsky K.J."/>
            <person name="Schobel S."/>
            <person name="Inman J."/>
            <person name="Hostetler J."/>
            <person name="Miller J."/>
            <person name="Hammond M."/>
            <person name="Megy K."/>
            <person name="Lawson D."/>
            <person name="Kodira C."/>
            <person name="Sutton G."/>
            <person name="Meyer J."/>
            <person name="Hill C.A."/>
            <person name="Birren B."/>
            <person name="Nene V."/>
            <person name="Collins F."/>
            <person name="Alarcon-Chaidez F."/>
            <person name="Wikel S."/>
            <person name="Strausberg R."/>
        </authorList>
    </citation>
    <scope>NUCLEOTIDE SEQUENCE [LARGE SCALE GENOMIC DNA]</scope>
    <source>
        <strain evidence="5">Wikel</strain>
        <strain evidence="3">Wikel colony</strain>
    </source>
</reference>
<evidence type="ECO:0000313" key="3">
    <source>
        <dbReference type="EMBL" id="EEC09650.1"/>
    </source>
</evidence>
<dbReference type="VEuPathDB" id="VectorBase:ISCI006897"/>
<organism>
    <name type="scientific">Ixodes scapularis</name>
    <name type="common">Black-legged tick</name>
    <name type="synonym">Deer tick</name>
    <dbReference type="NCBI Taxonomy" id="6945"/>
    <lineage>
        <taxon>Eukaryota</taxon>
        <taxon>Metazoa</taxon>
        <taxon>Ecdysozoa</taxon>
        <taxon>Arthropoda</taxon>
        <taxon>Chelicerata</taxon>
        <taxon>Arachnida</taxon>
        <taxon>Acari</taxon>
        <taxon>Parasitiformes</taxon>
        <taxon>Ixodida</taxon>
        <taxon>Ixodoidea</taxon>
        <taxon>Ixodidae</taxon>
        <taxon>Ixodinae</taxon>
        <taxon>Ixodes</taxon>
    </lineage>
</organism>
<dbReference type="AlphaFoldDB" id="B7PSS8"/>
<dbReference type="Proteomes" id="UP000001555">
    <property type="component" value="Unassembled WGS sequence"/>
</dbReference>
<dbReference type="SMART" id="SM00369">
    <property type="entry name" value="LRR_TYP"/>
    <property type="match status" value="2"/>
</dbReference>
<dbReference type="OrthoDB" id="6420355at2759"/>
<dbReference type="PROSITE" id="PS51450">
    <property type="entry name" value="LRR"/>
    <property type="match status" value="1"/>
</dbReference>
<dbReference type="InterPro" id="IPR001611">
    <property type="entry name" value="Leu-rich_rpt"/>
</dbReference>
<dbReference type="EMBL" id="ABJB010107947">
    <property type="status" value="NOT_ANNOTATED_CDS"/>
    <property type="molecule type" value="Genomic_DNA"/>
</dbReference>
<evidence type="ECO:0000313" key="5">
    <source>
        <dbReference type="Proteomes" id="UP000001555"/>
    </source>
</evidence>
<dbReference type="EnsemblMetazoa" id="ISCW006897-RA">
    <property type="protein sequence ID" value="ISCW006897-PA"/>
    <property type="gene ID" value="ISCW006897"/>
</dbReference>
<reference evidence="4" key="2">
    <citation type="submission" date="2020-05" db="UniProtKB">
        <authorList>
            <consortium name="EnsemblMetazoa"/>
        </authorList>
    </citation>
    <scope>IDENTIFICATION</scope>
    <source>
        <strain evidence="4">wikel</strain>
    </source>
</reference>
<dbReference type="VEuPathDB" id="VectorBase:ISCP_003615"/>
<gene>
    <name evidence="3" type="ORF">IscW_ISCW006897</name>
</gene>
<dbReference type="PaxDb" id="6945-B7PSS8"/>
<dbReference type="PANTHER" id="PTHR24369:SF211">
    <property type="entry name" value="LEUCINE-RICH REPEAT-CONTAINING PROTEIN 15-LIKE"/>
    <property type="match status" value="1"/>
</dbReference>
<dbReference type="InterPro" id="IPR050541">
    <property type="entry name" value="LRR_TM_domain-containing"/>
</dbReference>
<dbReference type="Pfam" id="PF13855">
    <property type="entry name" value="LRR_8"/>
    <property type="match status" value="1"/>
</dbReference>
<proteinExistence type="predicted"/>
<evidence type="ECO:0000256" key="1">
    <source>
        <dbReference type="ARBA" id="ARBA00022614"/>
    </source>
</evidence>
<name>B7PSS8_IXOSC</name>
<dbReference type="InParanoid" id="B7PSS8"/>
<dbReference type="PANTHER" id="PTHR24369">
    <property type="entry name" value="ANTIGEN BSP, PUTATIVE-RELATED"/>
    <property type="match status" value="1"/>
</dbReference>
<keyword evidence="2" id="KW-0677">Repeat</keyword>
<dbReference type="STRING" id="6945.B7PSS8"/>
<dbReference type="VEuPathDB" id="VectorBase:ISCW006897"/>
<sequence length="219" mass="24868">MNKVQDITDTFTNLSTLVVLNLTMNEITFIRDGTFLKNSDLAQLYIRNPIVCDCRLSWLIATWGTRSPDWAICQGPPRFRGRLLYDLTPEKLKAWPQGCDANCTCECHDDEVFGMDIRVSCANESLEELPSTFPTETAVLDLSGNRLRQLDDDLAVRSPNLRSLNLANNRLAKFPTDLVSKMNLSSVWLSGNPWSCDCEDYAFTRWGRDHQGCGKQFFT</sequence>
<accession>B7PSS8</accession>
<dbReference type="EMBL" id="DS780350">
    <property type="protein sequence ID" value="EEC09650.1"/>
    <property type="molecule type" value="Genomic_DNA"/>
</dbReference>
<evidence type="ECO:0000313" key="4">
    <source>
        <dbReference type="EnsemblMetazoa" id="ISCW006897-PA"/>
    </source>
</evidence>
<protein>
    <submittedName>
        <fullName evidence="3 4">Toll, putative</fullName>
    </submittedName>
</protein>
<dbReference type="SUPFAM" id="SSF52058">
    <property type="entry name" value="L domain-like"/>
    <property type="match status" value="2"/>
</dbReference>
<evidence type="ECO:0000256" key="2">
    <source>
        <dbReference type="ARBA" id="ARBA00022737"/>
    </source>
</evidence>
<dbReference type="InterPro" id="IPR032675">
    <property type="entry name" value="LRR_dom_sf"/>
</dbReference>